<keyword evidence="4" id="KW-0694">RNA-binding</keyword>
<evidence type="ECO:0000256" key="8">
    <source>
        <dbReference type="ARBA" id="ARBA00093594"/>
    </source>
</evidence>
<evidence type="ECO:0000256" key="7">
    <source>
        <dbReference type="ARBA" id="ARBA00093361"/>
    </source>
</evidence>
<evidence type="ECO:0000256" key="6">
    <source>
        <dbReference type="ARBA" id="ARBA00093266"/>
    </source>
</evidence>
<dbReference type="GO" id="GO:0003723">
    <property type="term" value="F:RNA binding"/>
    <property type="evidence" value="ECO:0007669"/>
    <property type="project" value="UniProtKB-KW"/>
</dbReference>
<dbReference type="InterPro" id="IPR001537">
    <property type="entry name" value="SpoU_MeTrfase"/>
</dbReference>
<dbReference type="InterPro" id="IPR045330">
    <property type="entry name" value="TRM3/TARBP1"/>
</dbReference>
<dbReference type="InterPro" id="IPR029028">
    <property type="entry name" value="Alpha/beta_knot_MTases"/>
</dbReference>
<evidence type="ECO:0000313" key="14">
    <source>
        <dbReference type="Proteomes" id="UP000469890"/>
    </source>
</evidence>
<dbReference type="FunFam" id="3.40.1280.10:FF:000010">
    <property type="entry name" value="probable methyltransferase TARBP1"/>
    <property type="match status" value="1"/>
</dbReference>
<dbReference type="GO" id="GO:0141100">
    <property type="term" value="F:tRNA (guanine(18)-2'-O)-methyltransferase activity"/>
    <property type="evidence" value="ECO:0007669"/>
    <property type="project" value="UniProtKB-EC"/>
</dbReference>
<keyword evidence="5" id="KW-0007">Acetylation</keyword>
<evidence type="ECO:0000256" key="3">
    <source>
        <dbReference type="ARBA" id="ARBA00022691"/>
    </source>
</evidence>
<evidence type="ECO:0000313" key="13">
    <source>
        <dbReference type="EMBL" id="KAF1805068.1"/>
    </source>
</evidence>
<comment type="catalytic activity">
    <reaction evidence="6">
        <text>guanosine(18) in tRNA + S-adenosyl-L-methionine = 2'-O-methylguanosine(18) in tRNA + S-adenosyl-L-homocysteine + H(+)</text>
        <dbReference type="Rhea" id="RHEA:20077"/>
        <dbReference type="Rhea" id="RHEA-COMP:10190"/>
        <dbReference type="Rhea" id="RHEA-COMP:10192"/>
        <dbReference type="ChEBI" id="CHEBI:15378"/>
        <dbReference type="ChEBI" id="CHEBI:57856"/>
        <dbReference type="ChEBI" id="CHEBI:59789"/>
        <dbReference type="ChEBI" id="CHEBI:74269"/>
        <dbReference type="ChEBI" id="CHEBI:74445"/>
        <dbReference type="EC" id="2.1.1.34"/>
    </reaction>
    <physiologicalReaction direction="left-to-right" evidence="6">
        <dbReference type="Rhea" id="RHEA:20078"/>
    </physiologicalReaction>
</comment>
<name>A0A8H4F681_MUCCL</name>
<dbReference type="GO" id="GO:0030488">
    <property type="term" value="P:tRNA methylation"/>
    <property type="evidence" value="ECO:0007669"/>
    <property type="project" value="InterPro"/>
</dbReference>
<dbReference type="CDD" id="cd18091">
    <property type="entry name" value="SpoU-like_TRM3-like"/>
    <property type="match status" value="1"/>
</dbReference>
<dbReference type="InterPro" id="IPR056921">
    <property type="entry name" value="TARBP1_dom"/>
</dbReference>
<keyword evidence="2" id="KW-0808">Transferase</keyword>
<comment type="caution">
    <text evidence="13">The sequence shown here is derived from an EMBL/GenBank/DDBJ whole genome shotgun (WGS) entry which is preliminary data.</text>
</comment>
<sequence length="1601" mass="184141">MDFASIPFQALLIDNAENDQLVHFLQQLDQQYTHATDEKARFGTLQILLPIFKAHMVRLNNADKERACIQQYLQPWMQASFSQDSMVATESVGLLEKTVSFLMSRSMILYDTQTCFGQTTLVTMLSQLIAAMEAEPDFVDLKPLAFIEASLATEGHALWDRVIMQQQSSTSDQPLDLECCLETLNLFIRDVNENQEILALLEEHGAHSNLEQWMDLIFSVAVGMIPCTDATIRNKLAHELLPNLLRWQQNSAQQVDLEKQVKWCELLWKRTLGIFGLPATNLLRLEIYGLTARFFDFYFGLNEATKEPVVRKDLRFDVDFFHILQSGLRSNDSLARKYSTYILKRIIDFSDKHPSAIPAAAAWTPYFTWDSAQSQAYTEHWDDWFLLYDIMHENVIHLVDPVLPRFETLVKANFLDASWWVLLLHRGFQNDIASVKKCLLEFIFSRQDTDVLNQLGVQQAFMFGALFKTVDNTALFQVPTQGTMVSPFGEHFRFFMLHLIDAIQDKQEKIQFLRQLIHHISHVVSSYVPILYTMEALAEAQPTDAWGPEELKSLRVLVDRHRNFNIPATKQFLRKLGIAAVVRLGNTATLSFSDIAKTISSLVNEYPIKTNSTEFKLIRHWLEHKISKDQSMNSVLNGLKDRIKTYIYDLKSQDIPEAVLRTQANVLARTSVFVVSTRDCELDTDLVTNLLSEFSANLKDPECDQVTFGRLLTLLSALWENFGSSFVKEINFLQAIGINKQDTATLLKRIDGRYLDKEQEEPVDDEVMALYLSLTEKILLDSEALEETDRIESIKQHYDTCLDLLKYRPTTLNVNHEMSKPTYISVLRIVYKAATLFDMTGFDCNDALVSLVYGLPMKRTQEALRERTWGDCISRLIKSKWECVETIIQYAIKLKDSGHNDKEFFDPIALYEEAVEQLENSSELCGEAIIRSFGPLLAFPWEKTPDTIERCVDHAIALMNENAFQSKTYPLMIKAFVDVIFQPALLSVPELNRQDGPIKKALNMVIETGQLKPFIMAQTSHLLHQYWSCMTQESNQSLIQYVPEIAKLLVFGPLRDRDDQKIEAALTTKLATPAEILEAEGTAETMLNQNDYLVRVDMNDILLRLDIDNKQHKEFANLLLDQLLQLLNDEVLFEFTYTSTIEHRIKMRVCCSLLLIVDFAEEAKLQHYLDIIFELMRKETVASVRCYVEWALVRIVRRYPHLLSTLFDKIADPNHKPNFVISLITVTFSLCDVLPQDAIQGYFDTIFVRLVPWLITNHFTIRLFSFCSWRRNYSSCVARGFGQQLQDNKYVMSINTFMETYTDCIKFFDKIQNQFYMSKFDPIQDYNVEFIFRQMMTEFQVIDNEKIGSKAFIRLNAQAPPRCPFENPARKEYYTSADASEMIGIEEHVENAQAEVSGSNTASDDVYQKKIMPWEMMLETDMDLTKNLHKKNRRSNDLIVVASLIDRLPNLAGLCRTCEIFNASQLVVPTLKIKEDVGFTSISVSSERWMPMIEVAEPDVAAYLQSKKEEGYTLCGLEQTTTSATLGEYEFPEKCVLLLGKERQGVPADLLQMLDVTIEIPQYGITRSLNVHVSGAICIYEYTKQMHWRQQQLLQQQQLGN</sequence>
<dbReference type="EC" id="2.1.1.34" evidence="8"/>
<dbReference type="InterPro" id="IPR029026">
    <property type="entry name" value="tRNA_m1G_MTases_N"/>
</dbReference>
<comment type="function">
    <text evidence="7">S-adenosyl-L-methionine-dependent 2'-O-ribose methyltransferase that catalyzes the formation of 2'-O-methylguanosine at position 18 (Gm18) in a subset of tRNA. Selectively mediates Gm18 methylation of tRNAGln-TTG/CTG and tRNASer-TGA/GCT. Gm18 modification can enhance the stability of modified tRNAs.</text>
</comment>
<evidence type="ECO:0000256" key="9">
    <source>
        <dbReference type="ARBA" id="ARBA00093636"/>
    </source>
</evidence>
<evidence type="ECO:0000256" key="10">
    <source>
        <dbReference type="ARBA" id="ARBA00093656"/>
    </source>
</evidence>
<dbReference type="Proteomes" id="UP000469890">
    <property type="component" value="Unassembled WGS sequence"/>
</dbReference>
<evidence type="ECO:0000256" key="5">
    <source>
        <dbReference type="ARBA" id="ARBA00022990"/>
    </source>
</evidence>
<feature type="domain" description="TARBP1" evidence="12">
    <location>
        <begin position="290"/>
        <end position="426"/>
    </location>
</feature>
<dbReference type="SUPFAM" id="SSF75217">
    <property type="entry name" value="alpha/beta knot"/>
    <property type="match status" value="1"/>
</dbReference>
<dbReference type="Gene3D" id="3.40.1280.10">
    <property type="match status" value="1"/>
</dbReference>
<evidence type="ECO:0000259" key="12">
    <source>
        <dbReference type="Pfam" id="PF25050"/>
    </source>
</evidence>
<accession>A0A8H4F681</accession>
<dbReference type="PANTHER" id="PTHR12029">
    <property type="entry name" value="RNA METHYLTRANSFERASE"/>
    <property type="match status" value="1"/>
</dbReference>
<evidence type="ECO:0000256" key="4">
    <source>
        <dbReference type="ARBA" id="ARBA00022884"/>
    </source>
</evidence>
<proteinExistence type="predicted"/>
<reference evidence="13 14" key="1">
    <citation type="submission" date="2019-09" db="EMBL/GenBank/DDBJ databases">
        <authorList>
            <consortium name="DOE Joint Genome Institute"/>
            <person name="Mondo S.J."/>
            <person name="Navarro-Mendoza M.I."/>
            <person name="Perez-Arques C."/>
            <person name="Panchal S."/>
            <person name="Nicolas F.E."/>
            <person name="Ganguly P."/>
            <person name="Pangilinan J."/>
            <person name="Grigoriev I."/>
            <person name="Heitman J."/>
            <person name="Sanya K."/>
            <person name="Garre V."/>
        </authorList>
    </citation>
    <scope>NUCLEOTIDE SEQUENCE [LARGE SCALE GENOMIC DNA]</scope>
    <source>
        <strain evidence="13 14">MU402</strain>
    </source>
</reference>
<keyword evidence="3" id="KW-0949">S-adenosyl-L-methionine</keyword>
<evidence type="ECO:0000256" key="2">
    <source>
        <dbReference type="ARBA" id="ARBA00022679"/>
    </source>
</evidence>
<keyword evidence="1" id="KW-0489">Methyltransferase</keyword>
<feature type="domain" description="tRNA/rRNA methyltransferase SpoU type" evidence="11">
    <location>
        <begin position="1438"/>
        <end position="1580"/>
    </location>
</feature>
<dbReference type="InterPro" id="IPR044748">
    <property type="entry name" value="Trm3/TARBP1_C"/>
</dbReference>
<evidence type="ECO:0000259" key="11">
    <source>
        <dbReference type="Pfam" id="PF00588"/>
    </source>
</evidence>
<dbReference type="SUPFAM" id="SSF48371">
    <property type="entry name" value="ARM repeat"/>
    <property type="match status" value="1"/>
</dbReference>
<evidence type="ECO:0000256" key="1">
    <source>
        <dbReference type="ARBA" id="ARBA00022603"/>
    </source>
</evidence>
<dbReference type="InterPro" id="IPR016024">
    <property type="entry name" value="ARM-type_fold"/>
</dbReference>
<organism evidence="13 14">
    <name type="scientific">Mucor circinelloides f. lusitanicus</name>
    <name type="common">Mucor racemosus var. lusitanicus</name>
    <dbReference type="NCBI Taxonomy" id="29924"/>
    <lineage>
        <taxon>Eukaryota</taxon>
        <taxon>Fungi</taxon>
        <taxon>Fungi incertae sedis</taxon>
        <taxon>Mucoromycota</taxon>
        <taxon>Mucoromycotina</taxon>
        <taxon>Mucoromycetes</taxon>
        <taxon>Mucorales</taxon>
        <taxon>Mucorineae</taxon>
        <taxon>Mucoraceae</taxon>
        <taxon>Mucor</taxon>
    </lineage>
</organism>
<protein>
    <recommendedName>
        <fullName evidence="9">tRNA (guanosine(18)-2'-O)-methyltransferase TARBP1</fullName>
        <ecNumber evidence="8">2.1.1.34</ecNumber>
    </recommendedName>
    <alternativeName>
        <fullName evidence="10">TAR RNA-binding protein 1</fullName>
    </alternativeName>
</protein>
<dbReference type="Pfam" id="PF25050">
    <property type="entry name" value="TARBP1"/>
    <property type="match status" value="1"/>
</dbReference>
<dbReference type="PANTHER" id="PTHR12029:SF11">
    <property type="entry name" value="METHYLTRANSFERASE TARBP1-RELATED"/>
    <property type="match status" value="1"/>
</dbReference>
<gene>
    <name evidence="13" type="ORF">FB192DRAFT_1320259</name>
</gene>
<dbReference type="EMBL" id="JAAECE010000002">
    <property type="protein sequence ID" value="KAF1805068.1"/>
    <property type="molecule type" value="Genomic_DNA"/>
</dbReference>
<dbReference type="Pfam" id="PF00588">
    <property type="entry name" value="SpoU_methylase"/>
    <property type="match status" value="1"/>
</dbReference>